<dbReference type="Proteomes" id="UP000664369">
    <property type="component" value="Unassembled WGS sequence"/>
</dbReference>
<evidence type="ECO:0000313" key="4">
    <source>
        <dbReference type="Proteomes" id="UP000664369"/>
    </source>
</evidence>
<dbReference type="EMBL" id="JAGETZ010000016">
    <property type="protein sequence ID" value="MBO2012283.1"/>
    <property type="molecule type" value="Genomic_DNA"/>
</dbReference>
<keyword evidence="4" id="KW-1185">Reference proteome</keyword>
<organism evidence="3 4">
    <name type="scientific">Hymenobacter negativus</name>
    <dbReference type="NCBI Taxonomy" id="2795026"/>
    <lineage>
        <taxon>Bacteria</taxon>
        <taxon>Pseudomonadati</taxon>
        <taxon>Bacteroidota</taxon>
        <taxon>Cytophagia</taxon>
        <taxon>Cytophagales</taxon>
        <taxon>Hymenobacteraceae</taxon>
        <taxon>Hymenobacter</taxon>
    </lineage>
</organism>
<dbReference type="Pfam" id="PF14360">
    <property type="entry name" value="PAP2_C"/>
    <property type="match status" value="1"/>
</dbReference>
<feature type="transmembrane region" description="Helical" evidence="1">
    <location>
        <begin position="186"/>
        <end position="204"/>
    </location>
</feature>
<feature type="transmembrane region" description="Helical" evidence="1">
    <location>
        <begin position="43"/>
        <end position="65"/>
    </location>
</feature>
<evidence type="ECO:0000256" key="1">
    <source>
        <dbReference type="SAM" id="Phobius"/>
    </source>
</evidence>
<name>A0ABS3QLZ4_9BACT</name>
<reference evidence="3 4" key="1">
    <citation type="submission" date="2021-03" db="EMBL/GenBank/DDBJ databases">
        <authorList>
            <person name="Kim M.K."/>
        </authorList>
    </citation>
    <scope>NUCLEOTIDE SEQUENCE [LARGE SCALE GENOMIC DNA]</scope>
    <source>
        <strain evidence="3 4">BT442</strain>
    </source>
</reference>
<keyword evidence="1" id="KW-0812">Transmembrane</keyword>
<evidence type="ECO:0000313" key="3">
    <source>
        <dbReference type="EMBL" id="MBO2012283.1"/>
    </source>
</evidence>
<comment type="caution">
    <text evidence="3">The sequence shown here is derived from an EMBL/GenBank/DDBJ whole genome shotgun (WGS) entry which is preliminary data.</text>
</comment>
<gene>
    <name evidence="3" type="ORF">J4E00_24665</name>
</gene>
<evidence type="ECO:0000259" key="2">
    <source>
        <dbReference type="Pfam" id="PF14360"/>
    </source>
</evidence>
<protein>
    <recommendedName>
        <fullName evidence="2">Sphingomyelin synthase-like domain-containing protein</fullName>
    </recommendedName>
</protein>
<proteinExistence type="predicted"/>
<accession>A0ABS3QLZ4</accession>
<feature type="transmembrane region" description="Helical" evidence="1">
    <location>
        <begin position="163"/>
        <end position="179"/>
    </location>
</feature>
<sequence length="237" mass="26696">MATILKPLDLSQPVVPKAEPLLAQPETIRWPAAWASVGFRIRLGLVVMLLLGLLPVVPGFYHFIQSRPGRPLADPLLALLPVHDVSTPTFALIYGAIVATLVFLLPRPQLLLRAFWAYYFLQLLRMLTLWLVPLEPPTTLVILHDPVMDRIFEVTTQPIVRDLFFSGHTATMVLLLLVGRGKMWRWILGLMTVAVGVLVLVQRVHYSYDVLAAPLFAWLAYWLAGRVLHGRWMNGAL</sequence>
<feature type="domain" description="Sphingomyelin synthase-like" evidence="2">
    <location>
        <begin position="162"/>
        <end position="223"/>
    </location>
</feature>
<feature type="transmembrane region" description="Helical" evidence="1">
    <location>
        <begin position="210"/>
        <end position="228"/>
    </location>
</feature>
<dbReference type="InterPro" id="IPR025749">
    <property type="entry name" value="Sphingomyelin_synth-like_dom"/>
</dbReference>
<feature type="transmembrane region" description="Helical" evidence="1">
    <location>
        <begin position="116"/>
        <end position="133"/>
    </location>
</feature>
<feature type="transmembrane region" description="Helical" evidence="1">
    <location>
        <begin position="85"/>
        <end position="104"/>
    </location>
</feature>
<keyword evidence="1" id="KW-0472">Membrane</keyword>
<dbReference type="RefSeq" id="WP_208178052.1">
    <property type="nucleotide sequence ID" value="NZ_JAGETZ010000016.1"/>
</dbReference>
<keyword evidence="1" id="KW-1133">Transmembrane helix</keyword>